<keyword evidence="7 12" id="KW-0412">Isoleucine biosynthesis</keyword>
<dbReference type="GO" id="GO:0003941">
    <property type="term" value="F:L-serine ammonia-lyase activity"/>
    <property type="evidence" value="ECO:0007669"/>
    <property type="project" value="TreeGrafter"/>
</dbReference>
<comment type="cofactor">
    <cofactor evidence="2 12">
        <name>pyridoxal 5'-phosphate</name>
        <dbReference type="ChEBI" id="CHEBI:597326"/>
    </cofactor>
</comment>
<dbReference type="PANTHER" id="PTHR48078:SF11">
    <property type="entry name" value="THREONINE DEHYDRATASE, MITOCHONDRIAL"/>
    <property type="match status" value="1"/>
</dbReference>
<evidence type="ECO:0000256" key="8">
    <source>
        <dbReference type="ARBA" id="ARBA00022898"/>
    </source>
</evidence>
<dbReference type="Gene3D" id="3.40.50.1100">
    <property type="match status" value="2"/>
</dbReference>
<dbReference type="PROSITE" id="PS00165">
    <property type="entry name" value="DEHYDRATASE_SER_THR"/>
    <property type="match status" value="1"/>
</dbReference>
<dbReference type="CDD" id="cd04907">
    <property type="entry name" value="ACT_ThrD-I_2"/>
    <property type="match status" value="1"/>
</dbReference>
<sequence>MPEKRYFCGCVRKHRSLLFFELKIMAKYFPTLQAINRAKLTINEVLSGTPLAENLNLSEQFQARVMLKREDLQLVRSYKIRGAFNKIRSLSPEQLKNGIVCASAGNHAQGVAYSSYKLGTQAKIYMPTTTPKQKIKQVQMFGREFVEIVLCGDTYDQASAEALKDCEQNGKTFIHPFDDPLIIEGQATVALEIIQDSTCQIDYLFVPIGGGGLIAGVGSYFKQVSPNTKIIGVEPAGAPSMSASLKKGELVKLENIDKFVDGAAVQRVGELPFQICQEIIDDVVLVPEGRICTKILELYNRDAIVVEPAGALSIAALDYYADKIKGKNVVCIVSGSNNDITRTEEIKERSMLFEGLKHYFMIRFPQRAGALRDFLDNVLGPNDDITHFEYSKKTNREKGPAFVGIELSDKKDLEGLLLRMTEHGFVYEYINDKPDLFQYLI</sequence>
<comment type="caution">
    <text evidence="14">The sequence shown here is derived from an EMBL/GenBank/DDBJ whole genome shotgun (WGS) entry which is preliminary data.</text>
</comment>
<reference evidence="14 15" key="1">
    <citation type="submission" date="2018-04" db="EMBL/GenBank/DDBJ databases">
        <title>Genomic Encyclopedia of Archaeal and Bacterial Type Strains, Phase II (KMG-II): from individual species to whole genera.</title>
        <authorList>
            <person name="Goeker M."/>
        </authorList>
    </citation>
    <scope>NUCLEOTIDE SEQUENCE [LARGE SCALE GENOMIC DNA]</scope>
    <source>
        <strain evidence="14 15">DSM 28823</strain>
    </source>
</reference>
<dbReference type="GO" id="GO:0006567">
    <property type="term" value="P:L-threonine catabolic process"/>
    <property type="evidence" value="ECO:0007669"/>
    <property type="project" value="TreeGrafter"/>
</dbReference>
<evidence type="ECO:0000313" key="14">
    <source>
        <dbReference type="EMBL" id="PTN10364.1"/>
    </source>
</evidence>
<dbReference type="PANTHER" id="PTHR48078">
    <property type="entry name" value="THREONINE DEHYDRATASE, MITOCHONDRIAL-RELATED"/>
    <property type="match status" value="1"/>
</dbReference>
<evidence type="ECO:0000259" key="13">
    <source>
        <dbReference type="PROSITE" id="PS51672"/>
    </source>
</evidence>
<dbReference type="Pfam" id="PF00291">
    <property type="entry name" value="PALP"/>
    <property type="match status" value="1"/>
</dbReference>
<dbReference type="UniPathway" id="UPA00047">
    <property type="reaction ID" value="UER00054"/>
</dbReference>
<keyword evidence="8 12" id="KW-0663">Pyridoxal phosphate</keyword>
<dbReference type="InterPro" id="IPR050147">
    <property type="entry name" value="Ser/Thr_Dehydratase"/>
</dbReference>
<dbReference type="InterPro" id="IPR001721">
    <property type="entry name" value="TD_ACT-like"/>
</dbReference>
<evidence type="ECO:0000256" key="9">
    <source>
        <dbReference type="ARBA" id="ARBA00023239"/>
    </source>
</evidence>
<evidence type="ECO:0000256" key="4">
    <source>
        <dbReference type="ARBA" id="ARBA00010869"/>
    </source>
</evidence>
<keyword evidence="15" id="KW-1185">Reference proteome</keyword>
<dbReference type="InterPro" id="IPR001926">
    <property type="entry name" value="TrpB-like_PALP"/>
</dbReference>
<dbReference type="EC" id="4.3.1.19" evidence="12"/>
<dbReference type="GO" id="GO:0006565">
    <property type="term" value="P:L-serine catabolic process"/>
    <property type="evidence" value="ECO:0007669"/>
    <property type="project" value="TreeGrafter"/>
</dbReference>
<comment type="pathway">
    <text evidence="3 12">Amino-acid biosynthesis; L-isoleucine biosynthesis; 2-oxobutanoate from L-threonine: step 1/1.</text>
</comment>
<evidence type="ECO:0000256" key="2">
    <source>
        <dbReference type="ARBA" id="ARBA00001933"/>
    </source>
</evidence>
<evidence type="ECO:0000256" key="12">
    <source>
        <dbReference type="RuleBase" id="RU362012"/>
    </source>
</evidence>
<dbReference type="AlphaFoldDB" id="A0A2T5C5X6"/>
<gene>
    <name evidence="12" type="primary">ilvA</name>
    <name evidence="14" type="ORF">C8N47_10112</name>
</gene>
<protein>
    <recommendedName>
        <fullName evidence="12">L-threonine dehydratase</fullName>
        <ecNumber evidence="12">4.3.1.19</ecNumber>
    </recommendedName>
    <alternativeName>
        <fullName evidence="12">Threonine deaminase</fullName>
    </alternativeName>
</protein>
<keyword evidence="6 12" id="KW-0028">Amino-acid biosynthesis</keyword>
<dbReference type="Pfam" id="PF00585">
    <property type="entry name" value="Thr_dehydrat_C"/>
    <property type="match status" value="1"/>
</dbReference>
<comment type="catalytic activity">
    <reaction evidence="1 12">
        <text>L-threonine = 2-oxobutanoate + NH4(+)</text>
        <dbReference type="Rhea" id="RHEA:22108"/>
        <dbReference type="ChEBI" id="CHEBI:16763"/>
        <dbReference type="ChEBI" id="CHEBI:28938"/>
        <dbReference type="ChEBI" id="CHEBI:57926"/>
        <dbReference type="EC" id="4.3.1.19"/>
    </reaction>
</comment>
<dbReference type="EMBL" id="QAAD01000001">
    <property type="protein sequence ID" value="PTN10364.1"/>
    <property type="molecule type" value="Genomic_DNA"/>
</dbReference>
<evidence type="ECO:0000256" key="3">
    <source>
        <dbReference type="ARBA" id="ARBA00004810"/>
    </source>
</evidence>
<keyword evidence="9 12" id="KW-0456">Lyase</keyword>
<comment type="similarity">
    <text evidence="4 12">Belongs to the serine/threonine dehydratase family.</text>
</comment>
<evidence type="ECO:0000256" key="5">
    <source>
        <dbReference type="ARBA" id="ARBA00011881"/>
    </source>
</evidence>
<dbReference type="GO" id="GO:0004794">
    <property type="term" value="F:threonine deaminase activity"/>
    <property type="evidence" value="ECO:0007669"/>
    <property type="project" value="UniProtKB-UniRule"/>
</dbReference>
<dbReference type="GO" id="GO:0009097">
    <property type="term" value="P:isoleucine biosynthetic process"/>
    <property type="evidence" value="ECO:0007669"/>
    <property type="project" value="UniProtKB-UniRule"/>
</dbReference>
<proteinExistence type="inferred from homology"/>
<dbReference type="Proteomes" id="UP000243525">
    <property type="component" value="Unassembled WGS sequence"/>
</dbReference>
<accession>A0A2T5C5X6</accession>
<keyword evidence="10 12" id="KW-0100">Branched-chain amino acid biosynthesis</keyword>
<organism evidence="14 15">
    <name type="scientific">Mangrovibacterium marinum</name>
    <dbReference type="NCBI Taxonomy" id="1639118"/>
    <lineage>
        <taxon>Bacteria</taxon>
        <taxon>Pseudomonadati</taxon>
        <taxon>Bacteroidota</taxon>
        <taxon>Bacteroidia</taxon>
        <taxon>Marinilabiliales</taxon>
        <taxon>Prolixibacteraceae</taxon>
        <taxon>Mangrovibacterium</taxon>
    </lineage>
</organism>
<comment type="subunit">
    <text evidence="5 12">Homotetramer.</text>
</comment>
<dbReference type="InterPro" id="IPR000634">
    <property type="entry name" value="Ser/Thr_deHydtase_PyrdxlP-BS"/>
</dbReference>
<dbReference type="NCBIfam" id="NF006390">
    <property type="entry name" value="PRK08639.1"/>
    <property type="match status" value="1"/>
</dbReference>
<dbReference type="GO" id="GO:0030170">
    <property type="term" value="F:pyridoxal phosphate binding"/>
    <property type="evidence" value="ECO:0007669"/>
    <property type="project" value="InterPro"/>
</dbReference>
<dbReference type="InterPro" id="IPR036052">
    <property type="entry name" value="TrpB-like_PALP_sf"/>
</dbReference>
<dbReference type="NCBIfam" id="TIGR02079">
    <property type="entry name" value="THD1"/>
    <property type="match status" value="1"/>
</dbReference>
<dbReference type="PROSITE" id="PS51672">
    <property type="entry name" value="ACT_LIKE"/>
    <property type="match status" value="1"/>
</dbReference>
<evidence type="ECO:0000313" key="15">
    <source>
        <dbReference type="Proteomes" id="UP000243525"/>
    </source>
</evidence>
<name>A0A2T5C5X6_9BACT</name>
<dbReference type="CDD" id="cd01562">
    <property type="entry name" value="Thr-dehyd"/>
    <property type="match status" value="1"/>
</dbReference>
<dbReference type="FunFam" id="3.40.50.1100:FF:000007">
    <property type="entry name" value="L-threonine dehydratase catabolic TdcB"/>
    <property type="match status" value="1"/>
</dbReference>
<feature type="domain" description="ACT-like" evidence="13">
    <location>
        <begin position="358"/>
        <end position="432"/>
    </location>
</feature>
<evidence type="ECO:0000256" key="11">
    <source>
        <dbReference type="ARBA" id="ARBA00025527"/>
    </source>
</evidence>
<comment type="function">
    <text evidence="11 12">Catalyzes the anaerobic formation of alpha-ketobutyrate and ammonia from threonine in a two-step reaction. The first step involved a dehydration of threonine and a production of enamine intermediates (aminocrotonate), which tautomerizes to its imine form (iminobutyrate). Both intermediates are unstable and short-lived. The second step is the nonenzymatic hydrolysis of the enamine/imine intermediates to form 2-ketobutyrate and free ammonia. In the low water environment of the cell, the second step is accelerated by RidA.</text>
</comment>
<dbReference type="SUPFAM" id="SSF53686">
    <property type="entry name" value="Tryptophan synthase beta subunit-like PLP-dependent enzymes"/>
    <property type="match status" value="1"/>
</dbReference>
<dbReference type="InterPro" id="IPR011820">
    <property type="entry name" value="IlvA"/>
</dbReference>
<evidence type="ECO:0000256" key="6">
    <source>
        <dbReference type="ARBA" id="ARBA00022605"/>
    </source>
</evidence>
<evidence type="ECO:0000256" key="10">
    <source>
        <dbReference type="ARBA" id="ARBA00023304"/>
    </source>
</evidence>
<evidence type="ECO:0000256" key="1">
    <source>
        <dbReference type="ARBA" id="ARBA00001274"/>
    </source>
</evidence>
<evidence type="ECO:0000256" key="7">
    <source>
        <dbReference type="ARBA" id="ARBA00022624"/>
    </source>
</evidence>